<keyword evidence="3" id="KW-1185">Reference proteome</keyword>
<dbReference type="RefSeq" id="WP_290196240.1">
    <property type="nucleotide sequence ID" value="NZ_CP047654.1"/>
</dbReference>
<dbReference type="InterPro" id="IPR038720">
    <property type="entry name" value="YprB_RNase_H-like_dom"/>
</dbReference>
<gene>
    <name evidence="2" type="ORF">J2S39_002174</name>
</gene>
<accession>A0ABU2A342</accession>
<evidence type="ECO:0000313" key="2">
    <source>
        <dbReference type="EMBL" id="MDR7330498.1"/>
    </source>
</evidence>
<feature type="domain" description="YprB ribonuclease H-like" evidence="1">
    <location>
        <begin position="413"/>
        <end position="511"/>
    </location>
</feature>
<protein>
    <submittedName>
        <fullName evidence="2">RecB family nuclease</fullName>
    </submittedName>
</protein>
<comment type="caution">
    <text evidence="2">The sequence shown here is derived from an EMBL/GenBank/DDBJ whole genome shotgun (WGS) entry which is preliminary data.</text>
</comment>
<name>A0ABU2A342_9CORY</name>
<evidence type="ECO:0000259" key="1">
    <source>
        <dbReference type="Pfam" id="PF13482"/>
    </source>
</evidence>
<dbReference type="EMBL" id="JAVDXZ010000001">
    <property type="protein sequence ID" value="MDR7330498.1"/>
    <property type="molecule type" value="Genomic_DNA"/>
</dbReference>
<proteinExistence type="predicted"/>
<dbReference type="NCBIfam" id="TIGR03491">
    <property type="entry name" value="TM0106 family RecB-like putative nuclease"/>
    <property type="match status" value="1"/>
</dbReference>
<reference evidence="2" key="1">
    <citation type="submission" date="2023-07" db="EMBL/GenBank/DDBJ databases">
        <title>Sequencing the genomes of 1000 actinobacteria strains.</title>
        <authorList>
            <person name="Klenk H.-P."/>
        </authorList>
    </citation>
    <scope>NUCLEOTIDE SEQUENCE</scope>
    <source>
        <strain evidence="2">DSM 107476</strain>
    </source>
</reference>
<dbReference type="Proteomes" id="UP001180840">
    <property type="component" value="Unassembled WGS sequence"/>
</dbReference>
<dbReference type="Pfam" id="PF13482">
    <property type="entry name" value="RNase_H_2"/>
    <property type="match status" value="1"/>
</dbReference>
<sequence length="521" mass="57534">MKDKHASGAEVVAADLVGCRYRFVQRQRHPEVPPTDASVARTERLFAARAIVMDKLPTRRGFGDGRSRPFLRIDLAPARSGDEQALADAEFATLEALAAEATLITGALFRGVDEATGHPWRVSVDVLVREPDDSGSYLPVIVSNHRVAQPDRRRTMSAIATNRLGLSPALEVNYRHRHHVADGYRLGLAARALEELGLNSGRGGIIGQDRTMAFLAEDTSAYEPALTTALEAGWTDTPRRVKECATCRFWPICEPELIAMDEISLVLPGDRAKMAREWGITTVTGLIEADVGDPSALARAWRDGIPLLPRVDEVTGPRADVEIDVDMEAYLDQGAYLWGAFDGTEYTPFVTWEHLGGREEAGNFARFWRWLMARREAATQAGQSFAAYCYSANGENHWLRASARRFGGMRIDDVTVPTLDEVEQFIGSEDWVDVFTWVRRQLMGPGGIGLKTVAGEAGYTWVDHGFTGEDSVHARRLALGEDAARAQALREQLLRYNEDDTRATAHVRAWLRAGAPGLRPV</sequence>
<dbReference type="InterPro" id="IPR019993">
    <property type="entry name" value="RecB_nuclease_TM0106_put"/>
</dbReference>
<organism evidence="2 3">
    <name type="scientific">Corynebacterium guangdongense</name>
    <dbReference type="NCBI Taxonomy" id="1783348"/>
    <lineage>
        <taxon>Bacteria</taxon>
        <taxon>Bacillati</taxon>
        <taxon>Actinomycetota</taxon>
        <taxon>Actinomycetes</taxon>
        <taxon>Mycobacteriales</taxon>
        <taxon>Corynebacteriaceae</taxon>
        <taxon>Corynebacterium</taxon>
    </lineage>
</organism>
<evidence type="ECO:0000313" key="3">
    <source>
        <dbReference type="Proteomes" id="UP001180840"/>
    </source>
</evidence>